<gene>
    <name evidence="2" type="ORF">SBRY_50140</name>
</gene>
<proteinExistence type="predicted"/>
<dbReference type="Proteomes" id="UP001153328">
    <property type="component" value="Unassembled WGS sequence"/>
</dbReference>
<dbReference type="AlphaFoldDB" id="A0A9W4ME96"/>
<feature type="region of interest" description="Disordered" evidence="1">
    <location>
        <begin position="33"/>
        <end position="56"/>
    </location>
</feature>
<organism evidence="2 3">
    <name type="scientific">Actinacidiphila bryophytorum</name>
    <dbReference type="NCBI Taxonomy" id="1436133"/>
    <lineage>
        <taxon>Bacteria</taxon>
        <taxon>Bacillati</taxon>
        <taxon>Actinomycetota</taxon>
        <taxon>Actinomycetes</taxon>
        <taxon>Kitasatosporales</taxon>
        <taxon>Streptomycetaceae</taxon>
        <taxon>Actinacidiphila</taxon>
    </lineage>
</organism>
<evidence type="ECO:0000313" key="3">
    <source>
        <dbReference type="Proteomes" id="UP001153328"/>
    </source>
</evidence>
<sequence>MSVPADVAGRVPLRLAAVRLALPGAARADRLQVVPELPPHPGVRGRQDLRGASARP</sequence>
<evidence type="ECO:0000313" key="2">
    <source>
        <dbReference type="EMBL" id="CAG7649614.1"/>
    </source>
</evidence>
<name>A0A9W4ME96_9ACTN</name>
<keyword evidence="3" id="KW-1185">Reference proteome</keyword>
<protein>
    <submittedName>
        <fullName evidence="2">Uncharacterized protein</fullName>
    </submittedName>
</protein>
<evidence type="ECO:0000256" key="1">
    <source>
        <dbReference type="SAM" id="MobiDB-lite"/>
    </source>
</evidence>
<accession>A0A9W4ME96</accession>
<reference evidence="2" key="1">
    <citation type="submission" date="2021-06" db="EMBL/GenBank/DDBJ databases">
        <authorList>
            <person name="Arsene-Ploetze F."/>
        </authorList>
    </citation>
    <scope>NUCLEOTIDE SEQUENCE</scope>
    <source>
        <strain evidence="2">SBRY1</strain>
    </source>
</reference>
<dbReference type="EMBL" id="CAJVAX010000019">
    <property type="protein sequence ID" value="CAG7649614.1"/>
    <property type="molecule type" value="Genomic_DNA"/>
</dbReference>
<comment type="caution">
    <text evidence="2">The sequence shown here is derived from an EMBL/GenBank/DDBJ whole genome shotgun (WGS) entry which is preliminary data.</text>
</comment>